<feature type="active site" description="Proton donor" evidence="10">
    <location>
        <position position="54"/>
    </location>
</feature>
<dbReference type="InterPro" id="IPR004794">
    <property type="entry name" value="Eubact_RibD"/>
</dbReference>
<dbReference type="SUPFAM" id="SSF53927">
    <property type="entry name" value="Cytidine deaminase-like"/>
    <property type="match status" value="1"/>
</dbReference>
<feature type="binding site" evidence="12">
    <location>
        <position position="52"/>
    </location>
    <ligand>
        <name>Zn(2+)</name>
        <dbReference type="ChEBI" id="CHEBI:29105"/>
        <note>catalytic</note>
    </ligand>
</feature>
<dbReference type="Gene3D" id="3.40.430.10">
    <property type="entry name" value="Dihydrofolate Reductase, subunit A"/>
    <property type="match status" value="1"/>
</dbReference>
<dbReference type="InterPro" id="IPR016193">
    <property type="entry name" value="Cytidine_deaminase-like"/>
</dbReference>
<keyword evidence="9" id="KW-0378">Hydrolase</keyword>
<comment type="pathway">
    <text evidence="3 9">Cofactor biosynthesis; riboflavin biosynthesis; 5-amino-6-(D-ribitylamino)uracil from GTP: step 3/4.</text>
</comment>
<feature type="binding site" evidence="11">
    <location>
        <position position="171"/>
    </location>
    <ligand>
        <name>substrate</name>
    </ligand>
</feature>
<feature type="binding site" evidence="12">
    <location>
        <position position="87"/>
    </location>
    <ligand>
        <name>Zn(2+)</name>
        <dbReference type="ChEBI" id="CHEBI:29105"/>
        <note>catalytic</note>
    </ligand>
</feature>
<evidence type="ECO:0000256" key="12">
    <source>
        <dbReference type="PIRSR" id="PIRSR006769-3"/>
    </source>
</evidence>
<dbReference type="NCBIfam" id="TIGR00227">
    <property type="entry name" value="ribD_Cterm"/>
    <property type="match status" value="1"/>
</dbReference>
<feature type="binding site" evidence="11">
    <location>
        <position position="199"/>
    </location>
    <ligand>
        <name>NADP(+)</name>
        <dbReference type="ChEBI" id="CHEBI:58349"/>
    </ligand>
</feature>
<evidence type="ECO:0000256" key="1">
    <source>
        <dbReference type="ARBA" id="ARBA00002151"/>
    </source>
</evidence>
<comment type="catalytic activity">
    <reaction evidence="9">
        <text>2,5-diamino-6-hydroxy-4-(5-phosphoribosylamino)-pyrimidine + H2O + H(+) = 5-amino-6-(5-phospho-D-ribosylamino)uracil + NH4(+)</text>
        <dbReference type="Rhea" id="RHEA:21868"/>
        <dbReference type="ChEBI" id="CHEBI:15377"/>
        <dbReference type="ChEBI" id="CHEBI:15378"/>
        <dbReference type="ChEBI" id="CHEBI:28938"/>
        <dbReference type="ChEBI" id="CHEBI:58453"/>
        <dbReference type="ChEBI" id="CHEBI:58614"/>
        <dbReference type="EC" id="3.5.4.26"/>
    </reaction>
</comment>
<keyword evidence="7 9" id="KW-0560">Oxidoreductase</keyword>
<dbReference type="UniPathway" id="UPA00275">
    <property type="reaction ID" value="UER00401"/>
</dbReference>
<protein>
    <recommendedName>
        <fullName evidence="9">Riboflavin biosynthesis protein RibD</fullName>
    </recommendedName>
    <domain>
        <recommendedName>
            <fullName evidence="9">Diaminohydroxyphosphoribosylaminopyrimidine deaminase</fullName>
            <shortName evidence="9">DRAP deaminase</shortName>
            <ecNumber evidence="9">3.5.4.26</ecNumber>
        </recommendedName>
        <alternativeName>
            <fullName evidence="9">Riboflavin-specific deaminase</fullName>
        </alternativeName>
    </domain>
    <domain>
        <recommendedName>
            <fullName evidence="9">5-amino-6-(5-phosphoribosylamino)uracil reductase</fullName>
            <ecNumber evidence="9">1.1.1.193</ecNumber>
        </recommendedName>
        <alternativeName>
            <fullName evidence="9">HTP reductase</fullName>
        </alternativeName>
    </domain>
</protein>
<sequence length="388" mass="41936">MLRDEKVFMAMALDLAMMARDDVAPNPRVGAVVVRKGRVVGRGYHERPGLPHAEVLALREAGERARGATLYVNLEPCCHLNKRTPPCTREILSSGIGRVVISLSDPNPHVNGKGILELREGGVSVETGLLAPQAFAVNRGFLSLMKNGRPFVTLKGAASLDGQIATATGDSQWISGAPSLKYAHQLRQEHDAIVVGVGTVLKDNPLLTTRLPGLRKVHHPVRVILDSLGRTPPDSRLFETISESPVWIMAGEHAPEDRVARLEDKGARIFRLPAGPDGKGLRLSSLLAALLESRLLTLLVEGGAQVNGSFLQERLVDSIRLVLAPLLIGGEDALGWIGGRSPKRLVDAFRFPGPLRTRRLGEDLLISVDLWDETLFLEKKLSGASGKG</sequence>
<comment type="similarity">
    <text evidence="4 9">In the N-terminal section; belongs to the cytidine and deoxycytidylate deaminase family.</text>
</comment>
<feature type="binding site" evidence="12">
    <location>
        <position position="77"/>
    </location>
    <ligand>
        <name>Zn(2+)</name>
        <dbReference type="ChEBI" id="CHEBI:29105"/>
        <note>catalytic</note>
    </ligand>
</feature>
<evidence type="ECO:0000256" key="10">
    <source>
        <dbReference type="PIRSR" id="PIRSR006769-1"/>
    </source>
</evidence>
<dbReference type="InterPro" id="IPR002125">
    <property type="entry name" value="CMP_dCMP_dom"/>
</dbReference>
<dbReference type="InterPro" id="IPR002734">
    <property type="entry name" value="RibDG_C"/>
</dbReference>
<keyword evidence="9" id="KW-0686">Riboflavin biosynthesis</keyword>
<dbReference type="NCBIfam" id="TIGR00326">
    <property type="entry name" value="eubact_ribD"/>
    <property type="match status" value="1"/>
</dbReference>
<dbReference type="EMBL" id="CP007243">
    <property type="protein sequence ID" value="AIA30655.1"/>
    <property type="molecule type" value="Genomic_DNA"/>
</dbReference>
<dbReference type="PANTHER" id="PTHR38011:SF7">
    <property type="entry name" value="2,5-DIAMINO-6-RIBOSYLAMINO-4(3H)-PYRIMIDINONE 5'-PHOSPHATE REDUCTASE"/>
    <property type="match status" value="1"/>
</dbReference>
<feature type="binding site" evidence="11">
    <location>
        <position position="301"/>
    </location>
    <ligand>
        <name>substrate</name>
    </ligand>
</feature>
<keyword evidence="9 12" id="KW-0862">Zinc</keyword>
<dbReference type="GO" id="GO:0008703">
    <property type="term" value="F:5-amino-6-(5-phosphoribosylamino)uracil reductase activity"/>
    <property type="evidence" value="ECO:0007669"/>
    <property type="project" value="UniProtKB-EC"/>
</dbReference>
<feature type="binding site" evidence="11">
    <location>
        <position position="187"/>
    </location>
    <ligand>
        <name>substrate</name>
    </ligand>
</feature>
<evidence type="ECO:0000256" key="5">
    <source>
        <dbReference type="ARBA" id="ARBA00007417"/>
    </source>
</evidence>
<feature type="domain" description="CMP/dCMP-type deaminase" evidence="13">
    <location>
        <begin position="3"/>
        <end position="126"/>
    </location>
</feature>
<evidence type="ECO:0000256" key="11">
    <source>
        <dbReference type="PIRSR" id="PIRSR006769-2"/>
    </source>
</evidence>
<dbReference type="GO" id="GO:0009231">
    <property type="term" value="P:riboflavin biosynthetic process"/>
    <property type="evidence" value="ECO:0007669"/>
    <property type="project" value="UniProtKB-UniPathway"/>
</dbReference>
<dbReference type="PROSITE" id="PS51747">
    <property type="entry name" value="CYT_DCMP_DEAMINASES_2"/>
    <property type="match status" value="1"/>
</dbReference>
<dbReference type="AlphaFoldDB" id="A0A059XU98"/>
<feature type="binding site" evidence="11">
    <location>
        <position position="207"/>
    </location>
    <ligand>
        <name>substrate</name>
    </ligand>
</feature>
<evidence type="ECO:0000256" key="8">
    <source>
        <dbReference type="ARBA" id="ARBA00023268"/>
    </source>
</evidence>
<evidence type="ECO:0000313" key="15">
    <source>
        <dbReference type="Proteomes" id="UP000027059"/>
    </source>
</evidence>
<reference evidence="15" key="1">
    <citation type="submission" date="2014-02" db="EMBL/GenBank/DDBJ databases">
        <title>Complete genome sequence and comparative genomic analysis of the nitrogen-fixing bacterium Leptospirillum ferriphilum YSK.</title>
        <authorList>
            <person name="Guo X."/>
            <person name="Yin H."/>
            <person name="Liang Y."/>
            <person name="Hu Q."/>
            <person name="Ma L."/>
            <person name="Xiao Y."/>
            <person name="Zhang X."/>
            <person name="Qiu G."/>
            <person name="Liu X."/>
        </authorList>
    </citation>
    <scope>NUCLEOTIDE SEQUENCE [LARGE SCALE GENOMIC DNA]</scope>
    <source>
        <strain evidence="15">YSK</strain>
    </source>
</reference>
<dbReference type="InterPro" id="IPR011549">
    <property type="entry name" value="RibD_C"/>
</dbReference>
<evidence type="ECO:0000256" key="9">
    <source>
        <dbReference type="PIRNR" id="PIRNR006769"/>
    </source>
</evidence>
<evidence type="ECO:0000256" key="2">
    <source>
        <dbReference type="ARBA" id="ARBA00004882"/>
    </source>
</evidence>
<dbReference type="OrthoDB" id="9800865at2"/>
<feature type="binding site" evidence="11">
    <location>
        <position position="203"/>
    </location>
    <ligand>
        <name>substrate</name>
    </ligand>
</feature>
<evidence type="ECO:0000256" key="7">
    <source>
        <dbReference type="ARBA" id="ARBA00023002"/>
    </source>
</evidence>
<keyword evidence="8" id="KW-0511">Multifunctional enzyme</keyword>
<dbReference type="HOGENOM" id="CLU_036590_1_2_0"/>
<evidence type="ECO:0000256" key="6">
    <source>
        <dbReference type="ARBA" id="ARBA00022857"/>
    </source>
</evidence>
<dbReference type="Pfam" id="PF00383">
    <property type="entry name" value="dCMP_cyt_deam_1"/>
    <property type="match status" value="1"/>
</dbReference>
<organism evidence="14 15">
    <name type="scientific">Leptospirillum ferriphilum YSK</name>
    <dbReference type="NCBI Taxonomy" id="1441628"/>
    <lineage>
        <taxon>Bacteria</taxon>
        <taxon>Pseudomonadati</taxon>
        <taxon>Nitrospirota</taxon>
        <taxon>Nitrospiria</taxon>
        <taxon>Nitrospirales</taxon>
        <taxon>Nitrospiraceae</taxon>
        <taxon>Leptospirillum</taxon>
    </lineage>
</organism>
<dbReference type="KEGG" id="lfp:Y981_07495"/>
<comment type="catalytic activity">
    <reaction evidence="9">
        <text>5-amino-6-(5-phospho-D-ribitylamino)uracil + NADP(+) = 5-amino-6-(5-phospho-D-ribosylamino)uracil + NADPH + H(+)</text>
        <dbReference type="Rhea" id="RHEA:17845"/>
        <dbReference type="ChEBI" id="CHEBI:15378"/>
        <dbReference type="ChEBI" id="CHEBI:57783"/>
        <dbReference type="ChEBI" id="CHEBI:58349"/>
        <dbReference type="ChEBI" id="CHEBI:58421"/>
        <dbReference type="ChEBI" id="CHEBI:58453"/>
        <dbReference type="EC" id="1.1.1.193"/>
    </reaction>
</comment>
<keyword evidence="15" id="KW-1185">Reference proteome</keyword>
<evidence type="ECO:0000313" key="14">
    <source>
        <dbReference type="EMBL" id="AIA30655.1"/>
    </source>
</evidence>
<evidence type="ECO:0000256" key="3">
    <source>
        <dbReference type="ARBA" id="ARBA00004910"/>
    </source>
</evidence>
<dbReference type="EC" id="1.1.1.193" evidence="9"/>
<name>A0A059XU98_9BACT</name>
<gene>
    <name evidence="14" type="ORF">Y981_07495</name>
</gene>
<dbReference type="Pfam" id="PF01872">
    <property type="entry name" value="RibD_C"/>
    <property type="match status" value="1"/>
</dbReference>
<comment type="pathway">
    <text evidence="2 9">Cofactor biosynthesis; riboflavin biosynthesis; 5-amino-6-(D-ribitylamino)uracil from GTP: step 2/4.</text>
</comment>
<comment type="cofactor">
    <cofactor evidence="9 12">
        <name>Zn(2+)</name>
        <dbReference type="ChEBI" id="CHEBI:29105"/>
    </cofactor>
    <text evidence="9 12">Binds 1 zinc ion.</text>
</comment>
<dbReference type="EC" id="3.5.4.26" evidence="9"/>
<evidence type="ECO:0000256" key="4">
    <source>
        <dbReference type="ARBA" id="ARBA00005259"/>
    </source>
</evidence>
<keyword evidence="9 12" id="KW-0479">Metal-binding</keyword>
<feature type="binding site" evidence="11">
    <location>
        <position position="173"/>
    </location>
    <ligand>
        <name>NADP(+)</name>
        <dbReference type="ChEBI" id="CHEBI:58349"/>
    </ligand>
</feature>
<dbReference type="PIRSF" id="PIRSF006769">
    <property type="entry name" value="RibD"/>
    <property type="match status" value="1"/>
</dbReference>
<dbReference type="RefSeq" id="WP_038505459.1">
    <property type="nucleotide sequence ID" value="NZ_CP007243.1"/>
</dbReference>
<feature type="binding site" evidence="11">
    <location>
        <position position="210"/>
    </location>
    <ligand>
        <name>substrate</name>
    </ligand>
</feature>
<dbReference type="InterPro" id="IPR024072">
    <property type="entry name" value="DHFR-like_dom_sf"/>
</dbReference>
<feature type="binding site" evidence="11">
    <location>
        <position position="157"/>
    </location>
    <ligand>
        <name>NADP(+)</name>
        <dbReference type="ChEBI" id="CHEBI:58349"/>
    </ligand>
</feature>
<comment type="similarity">
    <text evidence="5 9">In the C-terminal section; belongs to the HTP reductase family.</text>
</comment>
<dbReference type="PANTHER" id="PTHR38011">
    <property type="entry name" value="DIHYDROFOLATE REDUCTASE FAMILY PROTEIN (AFU_ORTHOLOGUE AFUA_8G06820)"/>
    <property type="match status" value="1"/>
</dbReference>
<dbReference type="SUPFAM" id="SSF53597">
    <property type="entry name" value="Dihydrofolate reductase-like"/>
    <property type="match status" value="1"/>
</dbReference>
<keyword evidence="6 9" id="KW-0521">NADP</keyword>
<dbReference type="GO" id="GO:0050661">
    <property type="term" value="F:NADP binding"/>
    <property type="evidence" value="ECO:0007669"/>
    <property type="project" value="InterPro"/>
</dbReference>
<proteinExistence type="inferred from homology"/>
<dbReference type="GO" id="GO:0008835">
    <property type="term" value="F:diaminohydroxyphosphoribosylaminopyrimidine deaminase activity"/>
    <property type="evidence" value="ECO:0007669"/>
    <property type="project" value="UniProtKB-EC"/>
</dbReference>
<dbReference type="Gene3D" id="3.40.140.10">
    <property type="entry name" value="Cytidine Deaminase, domain 2"/>
    <property type="match status" value="1"/>
</dbReference>
<accession>A0A059XU98</accession>
<feature type="binding site" evidence="11">
    <location>
        <begin position="303"/>
        <end position="309"/>
    </location>
    <ligand>
        <name>NADP(+)</name>
        <dbReference type="ChEBI" id="CHEBI:58349"/>
    </ligand>
</feature>
<dbReference type="GO" id="GO:0046872">
    <property type="term" value="F:metal ion binding"/>
    <property type="evidence" value="ECO:0007669"/>
    <property type="project" value="UniProtKB-KW"/>
</dbReference>
<dbReference type="InterPro" id="IPR050765">
    <property type="entry name" value="Riboflavin_Biosynth_HTPR"/>
</dbReference>
<reference evidence="14 15" key="2">
    <citation type="journal article" date="2015" name="Biomed. Res. Int.">
        <title>Effects of Arsenite Resistance on the Growth and Functional Gene Expression of Leptospirillum ferriphilum and Acidithiobacillus thiooxidans in Pure Culture and Coculture.</title>
        <authorList>
            <person name="Jiang H."/>
            <person name="Liang Y."/>
            <person name="Yin H."/>
            <person name="Xiao Y."/>
            <person name="Guo X."/>
            <person name="Xu Y."/>
            <person name="Hu Q."/>
            <person name="Liu H."/>
            <person name="Liu X."/>
        </authorList>
    </citation>
    <scope>NUCLEOTIDE SEQUENCE [LARGE SCALE GENOMIC DNA]</scope>
    <source>
        <strain evidence="14 15">YSK</strain>
    </source>
</reference>
<comment type="function">
    <text evidence="1 9">Converts 2,5-diamino-6-(ribosylamino)-4(3h)-pyrimidinone 5'-phosphate into 5-amino-6-(ribosylamino)-2,4(1h,3h)-pyrimidinedione 5'-phosphate.</text>
</comment>
<dbReference type="Proteomes" id="UP000027059">
    <property type="component" value="Chromosome"/>
</dbReference>
<dbReference type="CDD" id="cd01284">
    <property type="entry name" value="Riboflavin_deaminase-reductase"/>
    <property type="match status" value="1"/>
</dbReference>
<feature type="binding site" evidence="11">
    <location>
        <position position="227"/>
    </location>
    <ligand>
        <name>NADP(+)</name>
        <dbReference type="ChEBI" id="CHEBI:58349"/>
    </ligand>
</feature>
<evidence type="ECO:0000259" key="13">
    <source>
        <dbReference type="PROSITE" id="PS51747"/>
    </source>
</evidence>